<feature type="compositionally biased region" description="Low complexity" evidence="1">
    <location>
        <begin position="176"/>
        <end position="186"/>
    </location>
</feature>
<feature type="compositionally biased region" description="Low complexity" evidence="1">
    <location>
        <begin position="298"/>
        <end position="312"/>
    </location>
</feature>
<accession>A0A109UXS8</accession>
<dbReference type="InterPro" id="IPR045007">
    <property type="entry name" value="LSB5"/>
</dbReference>
<protein>
    <submittedName>
        <fullName evidence="2">HCL648Wp</fullName>
    </submittedName>
</protein>
<dbReference type="Gene3D" id="1.25.40.90">
    <property type="match status" value="1"/>
</dbReference>
<organism evidence="2 3">
    <name type="scientific">Eremothecium sinecaudum</name>
    <dbReference type="NCBI Taxonomy" id="45286"/>
    <lineage>
        <taxon>Eukaryota</taxon>
        <taxon>Fungi</taxon>
        <taxon>Dikarya</taxon>
        <taxon>Ascomycota</taxon>
        <taxon>Saccharomycotina</taxon>
        <taxon>Saccharomycetes</taxon>
        <taxon>Saccharomycetales</taxon>
        <taxon>Saccharomycetaceae</taxon>
        <taxon>Eremothecium</taxon>
    </lineage>
</organism>
<dbReference type="InterPro" id="IPR008942">
    <property type="entry name" value="ENTH_VHS"/>
</dbReference>
<dbReference type="GO" id="GO:0030479">
    <property type="term" value="C:actin cortical patch"/>
    <property type="evidence" value="ECO:0007669"/>
    <property type="project" value="TreeGrafter"/>
</dbReference>
<feature type="compositionally biased region" description="Basic and acidic residues" evidence="1">
    <location>
        <begin position="187"/>
        <end position="196"/>
    </location>
</feature>
<dbReference type="EMBL" id="CP014243">
    <property type="protein sequence ID" value="AMD19503.1"/>
    <property type="molecule type" value="Genomic_DNA"/>
</dbReference>
<dbReference type="AlphaFoldDB" id="A0A109UXS8"/>
<dbReference type="InterPro" id="IPR044103">
    <property type="entry name" value="GAT_LSB5"/>
</dbReference>
<name>A0A109UXS8_9SACH</name>
<dbReference type="PANTHER" id="PTHR47789:SF1">
    <property type="entry name" value="LAS SEVENTEEN-BINDING PROTEIN 5"/>
    <property type="match status" value="1"/>
</dbReference>
<dbReference type="GO" id="GO:0007015">
    <property type="term" value="P:actin filament organization"/>
    <property type="evidence" value="ECO:0007669"/>
    <property type="project" value="InterPro"/>
</dbReference>
<feature type="region of interest" description="Disordered" evidence="1">
    <location>
        <begin position="296"/>
        <end position="331"/>
    </location>
</feature>
<feature type="region of interest" description="Disordered" evidence="1">
    <location>
        <begin position="159"/>
        <end position="202"/>
    </location>
</feature>
<gene>
    <name evidence="2" type="ORF">AW171_hschr31341</name>
</gene>
<sequence>MKMMFSRHQHSVITDRIDKLVTSEQFTLEVELEKLIKMIEGGTQYDPINNQMEAARAIRKQLKYGNTVQQSRALDLVNLFISQLAIFPAIYNDTKLLQRIQDIAMDAKGDSRGKKYNPKIVKKCVGYIMAWSTFIAAQAPDSGAFDGILQLGGVVRRNQNQALNTSQRKRSKSRNSKSSGSRSSGKTAHEDRRLTFDDDYSTPQLDITEETPKIKNLISDALAAATSLENELLALKKGELSTENERATIKYNKARSHRRIVLRYLQVITEGEFLGSLIKANEELVSALSKYDELAGYSGSSTEGSENSSLISEESVSAQPMTNPFDDHNKI</sequence>
<dbReference type="Proteomes" id="UP000243052">
    <property type="component" value="Chromosome iii"/>
</dbReference>
<dbReference type="SUPFAM" id="SSF48464">
    <property type="entry name" value="ENTH/VHS domain"/>
    <property type="match status" value="1"/>
</dbReference>
<evidence type="ECO:0000313" key="3">
    <source>
        <dbReference type="Proteomes" id="UP000243052"/>
    </source>
</evidence>
<dbReference type="PANTHER" id="PTHR47789">
    <property type="entry name" value="LAS SEVENTEEN-BINDING PROTEIN 5"/>
    <property type="match status" value="1"/>
</dbReference>
<evidence type="ECO:0000313" key="2">
    <source>
        <dbReference type="EMBL" id="AMD19503.1"/>
    </source>
</evidence>
<keyword evidence="3" id="KW-1185">Reference proteome</keyword>
<reference evidence="2 3" key="1">
    <citation type="submission" date="2016-01" db="EMBL/GenBank/DDBJ databases">
        <title>Genome sequence of the yeast Holleya sinecauda.</title>
        <authorList>
            <person name="Dietrich F.S."/>
        </authorList>
    </citation>
    <scope>NUCLEOTIDE SEQUENCE [LARGE SCALE GENOMIC DNA]</scope>
    <source>
        <strain evidence="2 3">ATCC 58844</strain>
    </source>
</reference>
<dbReference type="CDD" id="cd14232">
    <property type="entry name" value="GAT_LSB5"/>
    <property type="match status" value="1"/>
</dbReference>
<dbReference type="SUPFAM" id="SSF89009">
    <property type="entry name" value="GAT-like domain"/>
    <property type="match status" value="1"/>
</dbReference>
<dbReference type="OrthoDB" id="10068368at2759"/>
<dbReference type="GeneID" id="28722706"/>
<dbReference type="GO" id="GO:0006897">
    <property type="term" value="P:endocytosis"/>
    <property type="evidence" value="ECO:0007669"/>
    <property type="project" value="InterPro"/>
</dbReference>
<evidence type="ECO:0000256" key="1">
    <source>
        <dbReference type="SAM" id="MobiDB-lite"/>
    </source>
</evidence>
<dbReference type="CDD" id="cd16980">
    <property type="entry name" value="VHS_Lsb5"/>
    <property type="match status" value="1"/>
</dbReference>
<dbReference type="STRING" id="45286.A0A109UXS8"/>
<proteinExistence type="predicted"/>
<dbReference type="GO" id="GO:0051666">
    <property type="term" value="P:actin cortical patch localization"/>
    <property type="evidence" value="ECO:0007669"/>
    <property type="project" value="TreeGrafter"/>
</dbReference>
<dbReference type="RefSeq" id="XP_017986499.1">
    <property type="nucleotide sequence ID" value="XM_018131613.1"/>
</dbReference>